<protein>
    <submittedName>
        <fullName evidence="1">Uncharacterized protein</fullName>
    </submittedName>
</protein>
<organism evidence="1 2">
    <name type="scientific">Plakobranchus ocellatus</name>
    <dbReference type="NCBI Taxonomy" id="259542"/>
    <lineage>
        <taxon>Eukaryota</taxon>
        <taxon>Metazoa</taxon>
        <taxon>Spiralia</taxon>
        <taxon>Lophotrochozoa</taxon>
        <taxon>Mollusca</taxon>
        <taxon>Gastropoda</taxon>
        <taxon>Heterobranchia</taxon>
        <taxon>Euthyneura</taxon>
        <taxon>Panpulmonata</taxon>
        <taxon>Sacoglossa</taxon>
        <taxon>Placobranchoidea</taxon>
        <taxon>Plakobranchidae</taxon>
        <taxon>Plakobranchus</taxon>
    </lineage>
</organism>
<evidence type="ECO:0000313" key="1">
    <source>
        <dbReference type="EMBL" id="GFO42374.1"/>
    </source>
</evidence>
<sequence length="86" mass="9293">MSSLHGVQALVSSAKSPGVRTEFLSANNEEITRQKLNKKGSEALHEWLGLSRSGESEGTDKAMANYLIMPYATNNQDPAPGSRCLD</sequence>
<dbReference type="Proteomes" id="UP000735302">
    <property type="component" value="Unassembled WGS sequence"/>
</dbReference>
<proteinExistence type="predicted"/>
<name>A0AAV4DE13_9GAST</name>
<gene>
    <name evidence="1" type="ORF">PoB_006887900</name>
</gene>
<keyword evidence="2" id="KW-1185">Reference proteome</keyword>
<reference evidence="1 2" key="1">
    <citation type="journal article" date="2021" name="Elife">
        <title>Chloroplast acquisition without the gene transfer in kleptoplastic sea slugs, Plakobranchus ocellatus.</title>
        <authorList>
            <person name="Maeda T."/>
            <person name="Takahashi S."/>
            <person name="Yoshida T."/>
            <person name="Shimamura S."/>
            <person name="Takaki Y."/>
            <person name="Nagai Y."/>
            <person name="Toyoda A."/>
            <person name="Suzuki Y."/>
            <person name="Arimoto A."/>
            <person name="Ishii H."/>
            <person name="Satoh N."/>
            <person name="Nishiyama T."/>
            <person name="Hasebe M."/>
            <person name="Maruyama T."/>
            <person name="Minagawa J."/>
            <person name="Obokata J."/>
            <person name="Shigenobu S."/>
        </authorList>
    </citation>
    <scope>NUCLEOTIDE SEQUENCE [LARGE SCALE GENOMIC DNA]</scope>
</reference>
<evidence type="ECO:0000313" key="2">
    <source>
        <dbReference type="Proteomes" id="UP000735302"/>
    </source>
</evidence>
<accession>A0AAV4DE13</accession>
<dbReference type="AlphaFoldDB" id="A0AAV4DE13"/>
<dbReference type="EMBL" id="BLXT01007807">
    <property type="protein sequence ID" value="GFO42374.1"/>
    <property type="molecule type" value="Genomic_DNA"/>
</dbReference>
<comment type="caution">
    <text evidence="1">The sequence shown here is derived from an EMBL/GenBank/DDBJ whole genome shotgun (WGS) entry which is preliminary data.</text>
</comment>